<reference evidence="2 3" key="1">
    <citation type="submission" date="2020-03" db="EMBL/GenBank/DDBJ databases">
        <title>Roseomonas selenitidurans sp. nov. isolated from urban soil.</title>
        <authorList>
            <person name="Liu H."/>
        </authorList>
    </citation>
    <scope>NUCLEOTIDE SEQUENCE [LARGE SCALE GENOMIC DNA]</scope>
    <source>
        <strain evidence="2 3">BU-1</strain>
    </source>
</reference>
<comment type="caution">
    <text evidence="2">The sequence shown here is derived from an EMBL/GenBank/DDBJ whole genome shotgun (WGS) entry which is preliminary data.</text>
</comment>
<evidence type="ECO:0000313" key="2">
    <source>
        <dbReference type="EMBL" id="NKC31472.1"/>
    </source>
</evidence>
<name>A0ABX1E2S7_9PROT</name>
<evidence type="ECO:0000256" key="1">
    <source>
        <dbReference type="SAM" id="SignalP"/>
    </source>
</evidence>
<evidence type="ECO:0000313" key="3">
    <source>
        <dbReference type="Proteomes" id="UP000787635"/>
    </source>
</evidence>
<protein>
    <recommendedName>
        <fullName evidence="4">Lipoprotein</fullName>
    </recommendedName>
</protein>
<gene>
    <name evidence="2" type="ORF">HEQ75_11430</name>
</gene>
<sequence>MRFALLAILVLALPGCAELRAPPPATRVPATLGAGSADPLRDAVAQAALAYADGGRSMANNPARMARAAAQVEMMTAEFMRDLRWAPLPAGVVFELRGARVEGRAALGIRANAEPDAVVRALTATHLALLAGDRAAAERALDPALFEPGGAGSLAFLERPGPLPQGRIATALARDEVERLARARVWGLTGALDPQAGWVDPEPGRGLGIGVR</sequence>
<organism evidence="2 3">
    <name type="scientific">Falsiroseomonas selenitidurans</name>
    <dbReference type="NCBI Taxonomy" id="2716335"/>
    <lineage>
        <taxon>Bacteria</taxon>
        <taxon>Pseudomonadati</taxon>
        <taxon>Pseudomonadota</taxon>
        <taxon>Alphaproteobacteria</taxon>
        <taxon>Acetobacterales</taxon>
        <taxon>Roseomonadaceae</taxon>
        <taxon>Falsiroseomonas</taxon>
    </lineage>
</organism>
<keyword evidence="1" id="KW-0732">Signal</keyword>
<dbReference type="Proteomes" id="UP000787635">
    <property type="component" value="Unassembled WGS sequence"/>
</dbReference>
<proteinExistence type="predicted"/>
<evidence type="ECO:0008006" key="4">
    <source>
        <dbReference type="Google" id="ProtNLM"/>
    </source>
</evidence>
<accession>A0ABX1E2S7</accession>
<feature type="signal peptide" evidence="1">
    <location>
        <begin position="1"/>
        <end position="17"/>
    </location>
</feature>
<dbReference type="RefSeq" id="WP_168030495.1">
    <property type="nucleotide sequence ID" value="NZ_JAAVNE010000015.1"/>
</dbReference>
<keyword evidence="3" id="KW-1185">Reference proteome</keyword>
<dbReference type="EMBL" id="JAAVNE010000015">
    <property type="protein sequence ID" value="NKC31472.1"/>
    <property type="molecule type" value="Genomic_DNA"/>
</dbReference>
<feature type="chain" id="PRO_5046403630" description="Lipoprotein" evidence="1">
    <location>
        <begin position="18"/>
        <end position="212"/>
    </location>
</feature>